<dbReference type="GO" id="GO:0046785">
    <property type="term" value="P:microtubule polymerization"/>
    <property type="evidence" value="ECO:0007669"/>
    <property type="project" value="InterPro"/>
</dbReference>
<evidence type="ECO:0000313" key="3">
    <source>
        <dbReference type="EMBL" id="KIY94588.1"/>
    </source>
</evidence>
<accession>A0A0D2KFD5</accession>
<dbReference type="OrthoDB" id="548799at2759"/>
<keyword evidence="4" id="KW-1185">Reference proteome</keyword>
<dbReference type="EMBL" id="KK104003">
    <property type="protein sequence ID" value="KIY94588.1"/>
    <property type="molecule type" value="Genomic_DNA"/>
</dbReference>
<dbReference type="GO" id="GO:0001578">
    <property type="term" value="P:microtubule bundle formation"/>
    <property type="evidence" value="ECO:0007669"/>
    <property type="project" value="TreeGrafter"/>
</dbReference>
<dbReference type="KEGG" id="mng:MNEG_13374"/>
<evidence type="ECO:0000313" key="4">
    <source>
        <dbReference type="Proteomes" id="UP000054498"/>
    </source>
</evidence>
<dbReference type="Gene3D" id="1.10.238.10">
    <property type="entry name" value="EF-hand"/>
    <property type="match status" value="1"/>
</dbReference>
<dbReference type="InterPro" id="IPR011992">
    <property type="entry name" value="EF-hand-dom_pair"/>
</dbReference>
<dbReference type="InterPro" id="IPR008907">
    <property type="entry name" value="TPP/p25"/>
</dbReference>
<protein>
    <submittedName>
        <fullName evidence="3">Uncharacterized protein</fullName>
    </submittedName>
</protein>
<dbReference type="Pfam" id="PF05517">
    <property type="entry name" value="p25-alpha"/>
    <property type="match status" value="2"/>
</dbReference>
<reference evidence="3 4" key="1">
    <citation type="journal article" date="2013" name="BMC Genomics">
        <title>Reconstruction of the lipid metabolism for the microalga Monoraphidium neglectum from its genome sequence reveals characteristics suitable for biofuel production.</title>
        <authorList>
            <person name="Bogen C."/>
            <person name="Al-Dilaimi A."/>
            <person name="Albersmeier A."/>
            <person name="Wichmann J."/>
            <person name="Grundmann M."/>
            <person name="Rupp O."/>
            <person name="Lauersen K.J."/>
            <person name="Blifernez-Klassen O."/>
            <person name="Kalinowski J."/>
            <person name="Goesmann A."/>
            <person name="Mussgnug J.H."/>
            <person name="Kruse O."/>
        </authorList>
    </citation>
    <scope>NUCLEOTIDE SEQUENCE [LARGE SCALE GENOMIC DNA]</scope>
    <source>
        <strain evidence="3 4">SAG 48.87</strain>
    </source>
</reference>
<evidence type="ECO:0000256" key="1">
    <source>
        <dbReference type="ARBA" id="ARBA00010994"/>
    </source>
</evidence>
<evidence type="ECO:0000256" key="2">
    <source>
        <dbReference type="SAM" id="MobiDB-lite"/>
    </source>
</evidence>
<feature type="region of interest" description="Disordered" evidence="2">
    <location>
        <begin position="129"/>
        <end position="169"/>
    </location>
</feature>
<dbReference type="PANTHER" id="PTHR12932">
    <property type="entry name" value="P25 ALPHA-RELATED"/>
    <property type="match status" value="1"/>
</dbReference>
<name>A0A0D2KFD5_9CHLO</name>
<organism evidence="3 4">
    <name type="scientific">Monoraphidium neglectum</name>
    <dbReference type="NCBI Taxonomy" id="145388"/>
    <lineage>
        <taxon>Eukaryota</taxon>
        <taxon>Viridiplantae</taxon>
        <taxon>Chlorophyta</taxon>
        <taxon>core chlorophytes</taxon>
        <taxon>Chlorophyceae</taxon>
        <taxon>CS clade</taxon>
        <taxon>Sphaeropleales</taxon>
        <taxon>Selenastraceae</taxon>
        <taxon>Monoraphidium</taxon>
    </lineage>
</organism>
<comment type="similarity">
    <text evidence="1">Belongs to the TPPP family.</text>
</comment>
<dbReference type="PANTHER" id="PTHR12932:SF9">
    <property type="entry name" value="TUBULIN POLYMERIZATION-PROMOTING PROTEIN HOMOLOG"/>
    <property type="match status" value="1"/>
</dbReference>
<proteinExistence type="inferred from homology"/>
<dbReference type="GO" id="GO:0032273">
    <property type="term" value="P:positive regulation of protein polymerization"/>
    <property type="evidence" value="ECO:0007669"/>
    <property type="project" value="TreeGrafter"/>
</dbReference>
<dbReference type="AlphaFoldDB" id="A0A0D2KFD5"/>
<gene>
    <name evidence="3" type="ORF">MNEG_13374</name>
</gene>
<dbReference type="GeneID" id="25730830"/>
<dbReference type="RefSeq" id="XP_013893608.1">
    <property type="nucleotide sequence ID" value="XM_014038154.1"/>
</dbReference>
<dbReference type="GO" id="GO:0005874">
    <property type="term" value="C:microtubule"/>
    <property type="evidence" value="ECO:0007669"/>
    <property type="project" value="TreeGrafter"/>
</dbReference>
<sequence length="169" mass="17309">MATPPLDAKLEAELKAAFYAFASFGSGSGGKLVEMEGKSLIKLCKVDCKLMGKALTTTDIDLIFAKGCSYEEVVRAIVSAGGPVDGGTKAEAVRLHDDKTCYTGVYAKGGPTNVDMDPSSLASLCDRSPADARGVKVSGSGGGSRRATSELIGAVPAARRSTGESGRAK</sequence>
<dbReference type="SUPFAM" id="SSF47473">
    <property type="entry name" value="EF-hand"/>
    <property type="match status" value="1"/>
</dbReference>
<dbReference type="GO" id="GO:0015631">
    <property type="term" value="F:tubulin binding"/>
    <property type="evidence" value="ECO:0007669"/>
    <property type="project" value="InterPro"/>
</dbReference>
<dbReference type="Proteomes" id="UP000054498">
    <property type="component" value="Unassembled WGS sequence"/>
</dbReference>